<reference evidence="2 3" key="1">
    <citation type="journal article" date="2016" name="Mol. Biol. Evol.">
        <title>Comparative Genomics of Early-Diverging Mushroom-Forming Fungi Provides Insights into the Origins of Lignocellulose Decay Capabilities.</title>
        <authorList>
            <person name="Nagy L.G."/>
            <person name="Riley R."/>
            <person name="Tritt A."/>
            <person name="Adam C."/>
            <person name="Daum C."/>
            <person name="Floudas D."/>
            <person name="Sun H."/>
            <person name="Yadav J.S."/>
            <person name="Pangilinan J."/>
            <person name="Larsson K.H."/>
            <person name="Matsuura K."/>
            <person name="Barry K."/>
            <person name="Labutti K."/>
            <person name="Kuo R."/>
            <person name="Ohm R.A."/>
            <person name="Bhattacharya S.S."/>
            <person name="Shirouzu T."/>
            <person name="Yoshinaga Y."/>
            <person name="Martin F.M."/>
            <person name="Grigoriev I.V."/>
            <person name="Hibbett D.S."/>
        </authorList>
    </citation>
    <scope>NUCLEOTIDE SEQUENCE [LARGE SCALE GENOMIC DNA]</scope>
    <source>
        <strain evidence="2 3">HHB9708</strain>
    </source>
</reference>
<accession>A0A164XDI3</accession>
<evidence type="ECO:0000256" key="1">
    <source>
        <dbReference type="SAM" id="MobiDB-lite"/>
    </source>
</evidence>
<proteinExistence type="predicted"/>
<gene>
    <name evidence="2" type="ORF">SISNIDRAFT_451508</name>
</gene>
<protein>
    <submittedName>
        <fullName evidence="2">Uncharacterized protein</fullName>
    </submittedName>
</protein>
<evidence type="ECO:0000313" key="2">
    <source>
        <dbReference type="EMBL" id="KZS95866.1"/>
    </source>
</evidence>
<dbReference type="EMBL" id="KV419400">
    <property type="protein sequence ID" value="KZS95866.1"/>
    <property type="molecule type" value="Genomic_DNA"/>
</dbReference>
<dbReference type="AlphaFoldDB" id="A0A164XDI3"/>
<feature type="compositionally biased region" description="Basic and acidic residues" evidence="1">
    <location>
        <begin position="176"/>
        <end position="186"/>
    </location>
</feature>
<feature type="region of interest" description="Disordered" evidence="1">
    <location>
        <begin position="174"/>
        <end position="208"/>
    </location>
</feature>
<evidence type="ECO:0000313" key="3">
    <source>
        <dbReference type="Proteomes" id="UP000076722"/>
    </source>
</evidence>
<sequence length="208" mass="24419">MNPYEAWITRTVSPAWQSYVESVLIENWLRSTRLLAVKSGTGWFGNWANPEQKEEVKMFKDAQFLYSGRQGPLIHFKPRHHSSARSYGRELMHLTSCPMHIRFYPDYFPQTVIPHFMIDWQSQSVYLDWRRFFNQIFAPHMAARRRRANLQREQPGLNASFPCVNEIPLTPINRHHSGDFSRRDRSSCVSLSRIPENPRRSLGPKTSG</sequence>
<name>A0A164XDI3_9AGAM</name>
<dbReference type="Proteomes" id="UP000076722">
    <property type="component" value="Unassembled WGS sequence"/>
</dbReference>
<organism evidence="2 3">
    <name type="scientific">Sistotremastrum niveocremeum HHB9708</name>
    <dbReference type="NCBI Taxonomy" id="1314777"/>
    <lineage>
        <taxon>Eukaryota</taxon>
        <taxon>Fungi</taxon>
        <taxon>Dikarya</taxon>
        <taxon>Basidiomycota</taxon>
        <taxon>Agaricomycotina</taxon>
        <taxon>Agaricomycetes</taxon>
        <taxon>Sistotremastrales</taxon>
        <taxon>Sistotremastraceae</taxon>
        <taxon>Sertulicium</taxon>
        <taxon>Sertulicium niveocremeum</taxon>
    </lineage>
</organism>
<keyword evidence="3" id="KW-1185">Reference proteome</keyword>